<reference evidence="3" key="1">
    <citation type="journal article" date="2020" name="Stud. Mycol.">
        <title>101 Dothideomycetes genomes: a test case for predicting lifestyles and emergence of pathogens.</title>
        <authorList>
            <person name="Haridas S."/>
            <person name="Albert R."/>
            <person name="Binder M."/>
            <person name="Bloem J."/>
            <person name="Labutti K."/>
            <person name="Salamov A."/>
            <person name="Andreopoulos B."/>
            <person name="Baker S."/>
            <person name="Barry K."/>
            <person name="Bills G."/>
            <person name="Bluhm B."/>
            <person name="Cannon C."/>
            <person name="Castanera R."/>
            <person name="Culley D."/>
            <person name="Daum C."/>
            <person name="Ezra D."/>
            <person name="Gonzalez J."/>
            <person name="Henrissat B."/>
            <person name="Kuo A."/>
            <person name="Liang C."/>
            <person name="Lipzen A."/>
            <person name="Lutzoni F."/>
            <person name="Magnuson J."/>
            <person name="Mondo S."/>
            <person name="Nolan M."/>
            <person name="Ohm R."/>
            <person name="Pangilinan J."/>
            <person name="Park H.-J."/>
            <person name="Ramirez L."/>
            <person name="Alfaro M."/>
            <person name="Sun H."/>
            <person name="Tritt A."/>
            <person name="Yoshinaga Y."/>
            <person name="Zwiers L.-H."/>
            <person name="Turgeon B."/>
            <person name="Goodwin S."/>
            <person name="Spatafora J."/>
            <person name="Crous P."/>
            <person name="Grigoriev I."/>
        </authorList>
    </citation>
    <scope>NUCLEOTIDE SEQUENCE</scope>
    <source>
        <strain evidence="3">CBS 122368</strain>
    </source>
</reference>
<feature type="region of interest" description="Disordered" evidence="1">
    <location>
        <begin position="89"/>
        <end position="109"/>
    </location>
</feature>
<dbReference type="PROSITE" id="PS50181">
    <property type="entry name" value="FBOX"/>
    <property type="match status" value="1"/>
</dbReference>
<feature type="domain" description="F-box" evidence="2">
    <location>
        <begin position="1"/>
        <end position="44"/>
    </location>
</feature>
<dbReference type="GeneID" id="54575773"/>
<evidence type="ECO:0000313" key="4">
    <source>
        <dbReference type="Proteomes" id="UP000800094"/>
    </source>
</evidence>
<dbReference type="SUPFAM" id="SSF81383">
    <property type="entry name" value="F-box domain"/>
    <property type="match status" value="1"/>
</dbReference>
<organism evidence="3 4">
    <name type="scientific">Trematosphaeria pertusa</name>
    <dbReference type="NCBI Taxonomy" id="390896"/>
    <lineage>
        <taxon>Eukaryota</taxon>
        <taxon>Fungi</taxon>
        <taxon>Dikarya</taxon>
        <taxon>Ascomycota</taxon>
        <taxon>Pezizomycotina</taxon>
        <taxon>Dothideomycetes</taxon>
        <taxon>Pleosporomycetidae</taxon>
        <taxon>Pleosporales</taxon>
        <taxon>Massarineae</taxon>
        <taxon>Trematosphaeriaceae</taxon>
        <taxon>Trematosphaeria</taxon>
    </lineage>
</organism>
<accession>A0A6A6IDD3</accession>
<dbReference type="Pfam" id="PF12937">
    <property type="entry name" value="F-box-like"/>
    <property type="match status" value="1"/>
</dbReference>
<dbReference type="AlphaFoldDB" id="A0A6A6IDD3"/>
<evidence type="ECO:0000259" key="2">
    <source>
        <dbReference type="PROSITE" id="PS50181"/>
    </source>
</evidence>
<name>A0A6A6IDD3_9PLEO</name>
<keyword evidence="4" id="KW-1185">Reference proteome</keyword>
<dbReference type="EMBL" id="ML987197">
    <property type="protein sequence ID" value="KAF2247570.1"/>
    <property type="molecule type" value="Genomic_DNA"/>
</dbReference>
<dbReference type="OrthoDB" id="3799647at2759"/>
<gene>
    <name evidence="3" type="ORF">BU26DRAFT_349882</name>
</gene>
<dbReference type="InterPro" id="IPR001810">
    <property type="entry name" value="F-box_dom"/>
</dbReference>
<evidence type="ECO:0000256" key="1">
    <source>
        <dbReference type="SAM" id="MobiDB-lite"/>
    </source>
</evidence>
<evidence type="ECO:0000313" key="3">
    <source>
        <dbReference type="EMBL" id="KAF2247570.1"/>
    </source>
</evidence>
<protein>
    <recommendedName>
        <fullName evidence="2">F-box domain-containing protein</fullName>
    </recommendedName>
</protein>
<dbReference type="Proteomes" id="UP000800094">
    <property type="component" value="Unassembled WGS sequence"/>
</dbReference>
<sequence>MLSLPSDIQLLILDHIKLPSHLKALCLTCRHLRALTTPRLYKKITIDLATYDDVPRFFRCMTAGGGAHLKDTRCLTLLDDALPPEADSLQPNRLNFDQPPGPPQDEATNRVISPEMSTKVGLILHVLPRNCLHTFRFQSIKSLDATLMGKIDEYQSQSLQYIHVTFGYSYV</sequence>
<proteinExistence type="predicted"/>
<dbReference type="InterPro" id="IPR036047">
    <property type="entry name" value="F-box-like_dom_sf"/>
</dbReference>
<dbReference type="RefSeq" id="XP_033682574.1">
    <property type="nucleotide sequence ID" value="XM_033822443.1"/>
</dbReference>